<feature type="domain" description="Amidohydrolase-related" evidence="2">
    <location>
        <begin position="83"/>
        <end position="442"/>
    </location>
</feature>
<dbReference type="AlphaFoldDB" id="A0A5B2VV70"/>
<keyword evidence="3" id="KW-0378">Hydrolase</keyword>
<reference evidence="3 4" key="2">
    <citation type="submission" date="2019-09" db="EMBL/GenBank/DDBJ databases">
        <authorList>
            <person name="Jin C."/>
        </authorList>
    </citation>
    <scope>NUCLEOTIDE SEQUENCE [LARGE SCALE GENOMIC DNA]</scope>
    <source>
        <strain evidence="3 4">BN140078</strain>
    </source>
</reference>
<proteinExistence type="predicted"/>
<comment type="caution">
    <text evidence="3">The sequence shown here is derived from an EMBL/GenBank/DDBJ whole genome shotgun (WGS) entry which is preliminary data.</text>
</comment>
<dbReference type="Gene3D" id="3.20.20.140">
    <property type="entry name" value="Metal-dependent hydrolases"/>
    <property type="match status" value="1"/>
</dbReference>
<gene>
    <name evidence="3" type="ORF">F0L74_11590</name>
</gene>
<dbReference type="SUPFAM" id="SSF51338">
    <property type="entry name" value="Composite domain of metallo-dependent hydrolases"/>
    <property type="match status" value="1"/>
</dbReference>
<organism evidence="3 4">
    <name type="scientific">Chitinophaga agrisoli</name>
    <dbReference type="NCBI Taxonomy" id="2607653"/>
    <lineage>
        <taxon>Bacteria</taxon>
        <taxon>Pseudomonadati</taxon>
        <taxon>Bacteroidota</taxon>
        <taxon>Chitinophagia</taxon>
        <taxon>Chitinophagales</taxon>
        <taxon>Chitinophagaceae</taxon>
        <taxon>Chitinophaga</taxon>
    </lineage>
</organism>
<dbReference type="InterPro" id="IPR032466">
    <property type="entry name" value="Metal_Hydrolase"/>
</dbReference>
<dbReference type="RefSeq" id="WP_149838026.1">
    <property type="nucleotide sequence ID" value="NZ_VUOC01000002.1"/>
</dbReference>
<dbReference type="PANTHER" id="PTHR43135:SF3">
    <property type="entry name" value="ALPHA-D-RIBOSE 1-METHYLPHOSPHONATE 5-TRIPHOSPHATE DIPHOSPHATASE"/>
    <property type="match status" value="1"/>
</dbReference>
<evidence type="ECO:0000313" key="4">
    <source>
        <dbReference type="Proteomes" id="UP000324611"/>
    </source>
</evidence>
<keyword evidence="4" id="KW-1185">Reference proteome</keyword>
<keyword evidence="1" id="KW-0732">Signal</keyword>
<sequence>MNLRRSLSLFLCCCACSVYGQQPVAATATRSFVLKNITLIDGTGAAPKKKVSLVIQGDRIAKILPAATPPPANSRVLDGQGRTVIPSLVNGHGHLGLLKGNKAGAENYTQSNIIRQLGKYQAFGISQVLSLGTDRESIFPMLRASHQGQLQGATFYSAGYGFAAVGGVPGPFADKALRPTTPEEAIADVQKLADLHVDFVKMWVDDGGGTLPKLSPEIYQAIITAAHAHNLRVAAHVYYLEDARRLVAAGVDVLAHSIRDKDVDDALINDMKAKGTIYIPTLCIDDYGFVYAGQPEWLNDSLFKASLEPGVWEMLISIDYKTQQQNDPAREKKMQAFATAKRNLHKMDSAGIKIVMGTDSGAQPVRAQGFSEHLELQLMTEAGMSPLKVITAATRNGAEMLRIDSAVGTLQPGKKADFIVLDGDPVKDIRNTRKIVEIWRNGRRLPKTPL</sequence>
<evidence type="ECO:0000256" key="1">
    <source>
        <dbReference type="SAM" id="SignalP"/>
    </source>
</evidence>
<name>A0A5B2VV70_9BACT</name>
<dbReference type="Pfam" id="PF01979">
    <property type="entry name" value="Amidohydro_1"/>
    <property type="match status" value="1"/>
</dbReference>
<protein>
    <submittedName>
        <fullName evidence="3">Amidohydrolase family protein</fullName>
    </submittedName>
</protein>
<dbReference type="InterPro" id="IPR006680">
    <property type="entry name" value="Amidohydro-rel"/>
</dbReference>
<evidence type="ECO:0000259" key="2">
    <source>
        <dbReference type="Pfam" id="PF01979"/>
    </source>
</evidence>
<feature type="signal peptide" evidence="1">
    <location>
        <begin position="1"/>
        <end position="20"/>
    </location>
</feature>
<reference evidence="3 4" key="1">
    <citation type="submission" date="2019-09" db="EMBL/GenBank/DDBJ databases">
        <title>Chitinophaga ginsengihumi sp. nov., isolated from soil of ginseng rhizosphere.</title>
        <authorList>
            <person name="Lee J."/>
        </authorList>
    </citation>
    <scope>NUCLEOTIDE SEQUENCE [LARGE SCALE GENOMIC DNA]</scope>
    <source>
        <strain evidence="3 4">BN140078</strain>
    </source>
</reference>
<dbReference type="InterPro" id="IPR011059">
    <property type="entry name" value="Metal-dep_hydrolase_composite"/>
</dbReference>
<feature type="chain" id="PRO_5022771487" evidence="1">
    <location>
        <begin position="21"/>
        <end position="450"/>
    </location>
</feature>
<dbReference type="EMBL" id="VUOC01000002">
    <property type="protein sequence ID" value="KAA2243151.1"/>
    <property type="molecule type" value="Genomic_DNA"/>
</dbReference>
<dbReference type="Gene3D" id="2.30.40.10">
    <property type="entry name" value="Urease, subunit C, domain 1"/>
    <property type="match status" value="1"/>
</dbReference>
<dbReference type="Proteomes" id="UP000324611">
    <property type="component" value="Unassembled WGS sequence"/>
</dbReference>
<dbReference type="PANTHER" id="PTHR43135">
    <property type="entry name" value="ALPHA-D-RIBOSE 1-METHYLPHOSPHONATE 5-TRIPHOSPHATE DIPHOSPHATASE"/>
    <property type="match status" value="1"/>
</dbReference>
<dbReference type="InterPro" id="IPR051781">
    <property type="entry name" value="Metallo-dep_Hydrolase"/>
</dbReference>
<dbReference type="GO" id="GO:0016810">
    <property type="term" value="F:hydrolase activity, acting on carbon-nitrogen (but not peptide) bonds"/>
    <property type="evidence" value="ECO:0007669"/>
    <property type="project" value="InterPro"/>
</dbReference>
<dbReference type="SUPFAM" id="SSF51556">
    <property type="entry name" value="Metallo-dependent hydrolases"/>
    <property type="match status" value="1"/>
</dbReference>
<evidence type="ECO:0000313" key="3">
    <source>
        <dbReference type="EMBL" id="KAA2243151.1"/>
    </source>
</evidence>
<accession>A0A5B2VV70</accession>